<organism evidence="1 2">
    <name type="scientific">Burkholderia cenocepacia</name>
    <dbReference type="NCBI Taxonomy" id="95486"/>
    <lineage>
        <taxon>Bacteria</taxon>
        <taxon>Pseudomonadati</taxon>
        <taxon>Pseudomonadota</taxon>
        <taxon>Betaproteobacteria</taxon>
        <taxon>Burkholderiales</taxon>
        <taxon>Burkholderiaceae</taxon>
        <taxon>Burkholderia</taxon>
        <taxon>Burkholderia cepacia complex</taxon>
    </lineage>
</organism>
<reference evidence="1 2" key="1">
    <citation type="journal article" date="2017" name="Front. Microbiol.">
        <title>Genomics reveals a unique clone of Burkholderia cenocepacia harbouring an actively excising novel genomic island.</title>
        <authorList>
            <person name="Patil P."/>
            <person name="Mali S."/>
            <person name="Midha S."/>
            <person name="Gautam V."/>
            <person name="Dash L."/>
            <person name="Kumar S."/>
            <person name="Shastri J."/>
            <person name="Singhal L."/>
            <person name="Patil P.B."/>
        </authorList>
    </citation>
    <scope>NUCLEOTIDE SEQUENCE [LARGE SCALE GENOMIC DNA]</scope>
    <source>
        <strain evidence="1 2">BC-19</strain>
    </source>
</reference>
<comment type="caution">
    <text evidence="1">The sequence shown here is derived from an EMBL/GenBank/DDBJ whole genome shotgun (WGS) entry which is preliminary data.</text>
</comment>
<dbReference type="RefSeq" id="WP_256870691.1">
    <property type="nucleotide sequence ID" value="NZ_JYMY02000035.1"/>
</dbReference>
<evidence type="ECO:0000313" key="2">
    <source>
        <dbReference type="Proteomes" id="UP000191686"/>
    </source>
</evidence>
<dbReference type="EMBL" id="JYMX02000054">
    <property type="protein sequence ID" value="MCW3716965.1"/>
    <property type="molecule type" value="Genomic_DNA"/>
</dbReference>
<dbReference type="Proteomes" id="UP000191686">
    <property type="component" value="Unassembled WGS sequence"/>
</dbReference>
<protein>
    <submittedName>
        <fullName evidence="1">Uncharacterized protein</fullName>
    </submittedName>
</protein>
<name>A0ABD4URB2_9BURK</name>
<evidence type="ECO:0000313" key="1">
    <source>
        <dbReference type="EMBL" id="MCW3716965.1"/>
    </source>
</evidence>
<dbReference type="AlphaFoldDB" id="A0ABD4URB2"/>
<accession>A0ABD4URB2</accession>
<gene>
    <name evidence="1" type="ORF">UE95_037395</name>
</gene>
<proteinExistence type="predicted"/>
<sequence length="124" mass="13303">MMLVAANHAWTRETANALLFLDTPFAENLFLTGDGVVRFADLLVSGLAEAVYRDFVGDGPTFFVPLEGVKFSMPASELTKTAYNVKLTQKGKALVTAWKEGNLDQLSSALGDVSGDETEATGNK</sequence>
<reference evidence="1 2" key="2">
    <citation type="journal article" date="2017" name="Front. Microbiol.">
        <title>Genomics Reveals a Unique Clone of Burkholderia cenocepacia Harboring an Actively Excising Novel Genomic Island.</title>
        <authorList>
            <person name="Patil P.P."/>
            <person name="Mali S."/>
            <person name="Midha S."/>
            <person name="Gautam V."/>
            <person name="Dash L."/>
            <person name="Kumar S."/>
            <person name="Shastri J."/>
            <person name="Singhal L."/>
            <person name="Patil P.B."/>
        </authorList>
    </citation>
    <scope>NUCLEOTIDE SEQUENCE [LARGE SCALE GENOMIC DNA]</scope>
    <source>
        <strain evidence="1 2">BC-19</strain>
    </source>
</reference>